<dbReference type="EMBL" id="HBNS01002038">
    <property type="protein sequence ID" value="CAE4581165.1"/>
    <property type="molecule type" value="Transcribed_RNA"/>
</dbReference>
<accession>A0A6S8XWV3</accession>
<organism evidence="1">
    <name type="scientific">Ditylum brightwellii</name>
    <dbReference type="NCBI Taxonomy" id="49249"/>
    <lineage>
        <taxon>Eukaryota</taxon>
        <taxon>Sar</taxon>
        <taxon>Stramenopiles</taxon>
        <taxon>Ochrophyta</taxon>
        <taxon>Bacillariophyta</taxon>
        <taxon>Mediophyceae</taxon>
        <taxon>Lithodesmiophycidae</taxon>
        <taxon>Lithodesmiales</taxon>
        <taxon>Lithodesmiaceae</taxon>
        <taxon>Ditylum</taxon>
    </lineage>
</organism>
<sequence>MCPLPPKYLQHLYPLHTSFQCTFLALHIINSPVCFLLYTLPIELCHAFSPAYPLFAAFCRIQKFLYRKQKDVLLPSPSLVHVLFSLSSVAGGEKSDDRETVDDLFIVSVKSKDTACKWHAVIVSSCLAEVFRPTL</sequence>
<protein>
    <submittedName>
        <fullName evidence="1">Uncharacterized protein</fullName>
    </submittedName>
</protein>
<reference evidence="1" key="1">
    <citation type="submission" date="2021-01" db="EMBL/GenBank/DDBJ databases">
        <authorList>
            <person name="Corre E."/>
            <person name="Pelletier E."/>
            <person name="Niang G."/>
            <person name="Scheremetjew M."/>
            <person name="Finn R."/>
            <person name="Kale V."/>
            <person name="Holt S."/>
            <person name="Cochrane G."/>
            <person name="Meng A."/>
            <person name="Brown T."/>
            <person name="Cohen L."/>
        </authorList>
    </citation>
    <scope>NUCLEOTIDE SEQUENCE</scope>
    <source>
        <strain evidence="1">GSO104</strain>
    </source>
</reference>
<evidence type="ECO:0000313" key="1">
    <source>
        <dbReference type="EMBL" id="CAE4581165.1"/>
    </source>
</evidence>
<name>A0A6S8XWV3_9STRA</name>
<dbReference type="AlphaFoldDB" id="A0A6S8XWV3"/>
<proteinExistence type="predicted"/>
<gene>
    <name evidence="1" type="ORF">DBRI00130_LOCUS1631</name>
</gene>